<feature type="compositionally biased region" description="Low complexity" evidence="1">
    <location>
        <begin position="211"/>
        <end position="220"/>
    </location>
</feature>
<evidence type="ECO:0000256" key="1">
    <source>
        <dbReference type="SAM" id="MobiDB-lite"/>
    </source>
</evidence>
<feature type="compositionally biased region" description="Polar residues" evidence="1">
    <location>
        <begin position="77"/>
        <end position="87"/>
    </location>
</feature>
<feature type="domain" description="C2 NT-type" evidence="2">
    <location>
        <begin position="1"/>
        <end position="195"/>
    </location>
</feature>
<evidence type="ECO:0000313" key="3">
    <source>
        <dbReference type="EMBL" id="CAK7919300.1"/>
    </source>
</evidence>
<reference evidence="3 4" key="1">
    <citation type="submission" date="2024-01" db="EMBL/GenBank/DDBJ databases">
        <authorList>
            <consortium name="Genoscope - CEA"/>
            <person name="William W."/>
        </authorList>
    </citation>
    <scope>NUCLEOTIDE SEQUENCE [LARGE SCALE GENOMIC DNA]</scope>
    <source>
        <strain evidence="3 4">29B2s-10</strain>
    </source>
</reference>
<dbReference type="InterPro" id="IPR039931">
    <property type="entry name" value="EEIG1/2-like"/>
</dbReference>
<protein>
    <recommendedName>
        <fullName evidence="2">C2 NT-type domain-containing protein</fullName>
    </recommendedName>
</protein>
<dbReference type="PROSITE" id="PS51257">
    <property type="entry name" value="PROKAR_LIPOPROTEIN"/>
    <property type="match status" value="1"/>
</dbReference>
<feature type="region of interest" description="Disordered" evidence="1">
    <location>
        <begin position="266"/>
        <end position="329"/>
    </location>
</feature>
<dbReference type="PANTHER" id="PTHR21456">
    <property type="entry name" value="FAMILY WITH SEQUENCE SIMILARITY 102"/>
    <property type="match status" value="1"/>
</dbReference>
<accession>A0ABP0EIK2</accession>
<keyword evidence="4" id="KW-1185">Reference proteome</keyword>
<dbReference type="PROSITE" id="PS51840">
    <property type="entry name" value="C2_NT"/>
    <property type="match status" value="1"/>
</dbReference>
<sequence>MFQSTSKPKFALELTVNELSNIPHVGGSCYIDINIRDSRKTKFPGFKAGKVSALDNVGSKTSSIPGVKKSTEAKGSHSASSPGNISATTSRKKIHNFKCSFNYKVNCNLRFPLKKRENLIGNKYLLMTVHYVGDGSNGHHSDQSSGNSGRTHIELGSLEVNLSEYLNFNEPTTSKYLLKDSKINSILSVTVGLTELSNDFDFHTSLRIQESQTTSSLSSTIHPPTRMTTGTGTGTGETFNRQKFNVPNFERKKVFGGLNDIMATQTSSEQQSTNNSASIGSTTSADDDKRSGCSGRNKIQHLASHFNHNGNHNHHQNNSSNHNNISQNGFMSKSQSIYENNNSTDSNTTTIIMEPIVNNLYKKILEASWDPELYKLMDYSPEKCIESIFEGGDGWSKDLSKKLGTWEEDDEDQVRDLNGLINEVSFRDNLKSWQVGQSS</sequence>
<proteinExistence type="predicted"/>
<dbReference type="Pfam" id="PF10358">
    <property type="entry name" value="NT-C2"/>
    <property type="match status" value="1"/>
</dbReference>
<feature type="compositionally biased region" description="Low complexity" evidence="1">
    <location>
        <begin position="304"/>
        <end position="329"/>
    </location>
</feature>
<organism evidence="3 4">
    <name type="scientific">[Candida] anglica</name>
    <dbReference type="NCBI Taxonomy" id="148631"/>
    <lineage>
        <taxon>Eukaryota</taxon>
        <taxon>Fungi</taxon>
        <taxon>Dikarya</taxon>
        <taxon>Ascomycota</taxon>
        <taxon>Saccharomycotina</taxon>
        <taxon>Pichiomycetes</taxon>
        <taxon>Debaryomycetaceae</taxon>
        <taxon>Kurtzmaniella</taxon>
    </lineage>
</organism>
<gene>
    <name evidence="3" type="ORF">CAAN4_G17348</name>
</gene>
<feature type="region of interest" description="Disordered" evidence="1">
    <location>
        <begin position="211"/>
        <end position="241"/>
    </location>
</feature>
<feature type="region of interest" description="Disordered" evidence="1">
    <location>
        <begin position="58"/>
        <end position="87"/>
    </location>
</feature>
<evidence type="ECO:0000313" key="4">
    <source>
        <dbReference type="Proteomes" id="UP001497600"/>
    </source>
</evidence>
<dbReference type="InterPro" id="IPR019448">
    <property type="entry name" value="NT-C2"/>
</dbReference>
<dbReference type="EMBL" id="OZ004259">
    <property type="protein sequence ID" value="CAK7919300.1"/>
    <property type="molecule type" value="Genomic_DNA"/>
</dbReference>
<feature type="compositionally biased region" description="Low complexity" evidence="1">
    <location>
        <begin position="266"/>
        <end position="278"/>
    </location>
</feature>
<name>A0ABP0EIK2_9ASCO</name>
<evidence type="ECO:0000259" key="2">
    <source>
        <dbReference type="PROSITE" id="PS51840"/>
    </source>
</evidence>
<dbReference type="Proteomes" id="UP001497600">
    <property type="component" value="Chromosome G"/>
</dbReference>
<dbReference type="PANTHER" id="PTHR21456:SF1">
    <property type="entry name" value="C2 NT-TYPE DOMAIN-CONTAINING PROTEIN"/>
    <property type="match status" value="1"/>
</dbReference>